<feature type="transmembrane region" description="Helical" evidence="9">
    <location>
        <begin position="53"/>
        <end position="78"/>
    </location>
</feature>
<dbReference type="EMBL" id="DVKS01000216">
    <property type="protein sequence ID" value="HIT42981.1"/>
    <property type="molecule type" value="Genomic_DNA"/>
</dbReference>
<dbReference type="GO" id="GO:0005886">
    <property type="term" value="C:plasma membrane"/>
    <property type="evidence" value="ECO:0007669"/>
    <property type="project" value="UniProtKB-SubCell"/>
</dbReference>
<accession>A0A9D1GLG7</accession>
<dbReference type="Proteomes" id="UP000886860">
    <property type="component" value="Unassembled WGS sequence"/>
</dbReference>
<evidence type="ECO:0000313" key="10">
    <source>
        <dbReference type="EMBL" id="HIT42981.1"/>
    </source>
</evidence>
<reference evidence="10" key="2">
    <citation type="journal article" date="2021" name="PeerJ">
        <title>Extensive microbial diversity within the chicken gut microbiome revealed by metagenomics and culture.</title>
        <authorList>
            <person name="Gilroy R."/>
            <person name="Ravi A."/>
            <person name="Getino M."/>
            <person name="Pursley I."/>
            <person name="Horton D.L."/>
            <person name="Alikhan N.F."/>
            <person name="Baker D."/>
            <person name="Gharbi K."/>
            <person name="Hall N."/>
            <person name="Watson M."/>
            <person name="Adriaenssens E.M."/>
            <person name="Foster-Nyarko E."/>
            <person name="Jarju S."/>
            <person name="Secka A."/>
            <person name="Antonio M."/>
            <person name="Oren A."/>
            <person name="Chaudhuri R.R."/>
            <person name="La Ragione R."/>
            <person name="Hildebrand F."/>
            <person name="Pallen M.J."/>
        </authorList>
    </citation>
    <scope>NUCLEOTIDE SEQUENCE</scope>
    <source>
        <strain evidence="10">CHK123-3438</strain>
    </source>
</reference>
<keyword evidence="6 9" id="KW-0812">Transmembrane</keyword>
<comment type="similarity">
    <text evidence="3 9">Belongs to the CobD/CbiB family.</text>
</comment>
<evidence type="ECO:0000256" key="2">
    <source>
        <dbReference type="ARBA" id="ARBA00004953"/>
    </source>
</evidence>
<dbReference type="PANTHER" id="PTHR34308:SF1">
    <property type="entry name" value="COBALAMIN BIOSYNTHESIS PROTEIN CBIB"/>
    <property type="match status" value="1"/>
</dbReference>
<comment type="subcellular location">
    <subcellularLocation>
        <location evidence="1 9">Cell membrane</location>
        <topology evidence="1 9">Multi-pass membrane protein</topology>
    </subcellularLocation>
</comment>
<comment type="function">
    <text evidence="9">Converts cobyric acid to cobinamide by the addition of aminopropanol on the F carboxylic group.</text>
</comment>
<protein>
    <recommendedName>
        <fullName evidence="9">Cobalamin biosynthesis protein CobD</fullName>
    </recommendedName>
</protein>
<sequence length="325" mass="35765">MFQISALTVGVILDWIFGDPLRIPHPVVFIGRLIGSAEKRLCRPGTPGQRARGVFLTVLVLLISVGIPWGLLFLLSLAEGKNGPLSWCLTAFWSFQLLAARGLYTESSKVGRALESGQKEEARKCVSMIVGRDTASLDEAGMIRAAVETVGENASDGVIAPLLYMAVFGIPGGFFYKAVNTMDSMIGYKNERYLEFGRAAARLDDFCNWIPARVSGILLTASSWLLGILFRDREHYDGRNAWRIFLRDRRKHTSPNSAHGEAVCAGALHIRLGGDSRYSGKLVHKPWIGDGDRDAEAEDINRAGRIMIAGEILCLCLIWAAAWIR</sequence>
<keyword evidence="7 9" id="KW-1133">Transmembrane helix</keyword>
<reference evidence="10" key="1">
    <citation type="submission" date="2020-10" db="EMBL/GenBank/DDBJ databases">
        <authorList>
            <person name="Gilroy R."/>
        </authorList>
    </citation>
    <scope>NUCLEOTIDE SEQUENCE</scope>
    <source>
        <strain evidence="10">CHK123-3438</strain>
    </source>
</reference>
<dbReference type="AlphaFoldDB" id="A0A9D1GLG7"/>
<comment type="caution">
    <text evidence="10">The sequence shown here is derived from an EMBL/GenBank/DDBJ whole genome shotgun (WGS) entry which is preliminary data.</text>
</comment>
<dbReference type="HAMAP" id="MF_00024">
    <property type="entry name" value="CobD_CbiB"/>
    <property type="match status" value="1"/>
</dbReference>
<evidence type="ECO:0000256" key="3">
    <source>
        <dbReference type="ARBA" id="ARBA00006263"/>
    </source>
</evidence>
<comment type="pathway">
    <text evidence="2 9">Cofactor biosynthesis; adenosylcobalamin biosynthesis.</text>
</comment>
<evidence type="ECO:0000256" key="4">
    <source>
        <dbReference type="ARBA" id="ARBA00022475"/>
    </source>
</evidence>
<gene>
    <name evidence="9 10" type="primary">cobD</name>
    <name evidence="10" type="ORF">IAB60_12965</name>
</gene>
<name>A0A9D1GLG7_9FIRM</name>
<dbReference type="NCBIfam" id="TIGR00380">
    <property type="entry name" value="cobal_cbiB"/>
    <property type="match status" value="1"/>
</dbReference>
<evidence type="ECO:0000313" key="11">
    <source>
        <dbReference type="Proteomes" id="UP000886860"/>
    </source>
</evidence>
<keyword evidence="4 9" id="KW-1003">Cell membrane</keyword>
<dbReference type="PANTHER" id="PTHR34308">
    <property type="entry name" value="COBALAMIN BIOSYNTHESIS PROTEIN CBIB"/>
    <property type="match status" value="1"/>
</dbReference>
<dbReference type="Pfam" id="PF03186">
    <property type="entry name" value="CobD_Cbib"/>
    <property type="match status" value="1"/>
</dbReference>
<organism evidence="10 11">
    <name type="scientific">Candidatus Caccovicinus merdipullorum</name>
    <dbReference type="NCBI Taxonomy" id="2840724"/>
    <lineage>
        <taxon>Bacteria</taxon>
        <taxon>Bacillati</taxon>
        <taxon>Bacillota</taxon>
        <taxon>Clostridia</taxon>
        <taxon>Eubacteriales</taxon>
        <taxon>Candidatus Caccovicinus</taxon>
    </lineage>
</organism>
<dbReference type="GO" id="GO:0048472">
    <property type="term" value="F:threonine-phosphate decarboxylase activity"/>
    <property type="evidence" value="ECO:0007669"/>
    <property type="project" value="InterPro"/>
</dbReference>
<dbReference type="InterPro" id="IPR004485">
    <property type="entry name" value="Cobalamin_biosynth_CobD/CbiB"/>
</dbReference>
<proteinExistence type="inferred from homology"/>
<feature type="transmembrane region" description="Helical" evidence="9">
    <location>
        <begin position="158"/>
        <end position="176"/>
    </location>
</feature>
<dbReference type="GO" id="GO:0009236">
    <property type="term" value="P:cobalamin biosynthetic process"/>
    <property type="evidence" value="ECO:0007669"/>
    <property type="project" value="UniProtKB-UniRule"/>
</dbReference>
<evidence type="ECO:0000256" key="1">
    <source>
        <dbReference type="ARBA" id="ARBA00004651"/>
    </source>
</evidence>
<evidence type="ECO:0000256" key="5">
    <source>
        <dbReference type="ARBA" id="ARBA00022573"/>
    </source>
</evidence>
<dbReference type="GO" id="GO:0015420">
    <property type="term" value="F:ABC-type vitamin B12 transporter activity"/>
    <property type="evidence" value="ECO:0007669"/>
    <property type="project" value="UniProtKB-UniRule"/>
</dbReference>
<keyword evidence="8 9" id="KW-0472">Membrane</keyword>
<evidence type="ECO:0000256" key="9">
    <source>
        <dbReference type="HAMAP-Rule" id="MF_00024"/>
    </source>
</evidence>
<evidence type="ECO:0000256" key="7">
    <source>
        <dbReference type="ARBA" id="ARBA00022989"/>
    </source>
</evidence>
<comment type="caution">
    <text evidence="9">Lacks conserved residue(s) required for the propagation of feature annotation.</text>
</comment>
<keyword evidence="5 9" id="KW-0169">Cobalamin biosynthesis</keyword>
<evidence type="ECO:0000256" key="8">
    <source>
        <dbReference type="ARBA" id="ARBA00023136"/>
    </source>
</evidence>
<feature type="transmembrane region" description="Helical" evidence="9">
    <location>
        <begin position="306"/>
        <end position="324"/>
    </location>
</feature>
<evidence type="ECO:0000256" key="6">
    <source>
        <dbReference type="ARBA" id="ARBA00022692"/>
    </source>
</evidence>